<sequence length="131" mass="14501">MSLLEGSLVALLLTLAGALLWHQHRQAVRARRESEQTLAISRETAARQLLELRAALAEALAEAQSERDKKQVQIDEVARLRSKYRRLYGNYTKLAEHLAAHLPDSPPASSTSGERHAADMTPETRPGPTRG</sequence>
<accession>B1XX14</accession>
<organism evidence="3 4">
    <name type="scientific">Leptothrix cholodnii (strain ATCC 51168 / LMG 8142 / SP-6)</name>
    <name type="common">Leptothrix discophora (strain SP-6)</name>
    <dbReference type="NCBI Taxonomy" id="395495"/>
    <lineage>
        <taxon>Bacteria</taxon>
        <taxon>Pseudomonadati</taxon>
        <taxon>Pseudomonadota</taxon>
        <taxon>Betaproteobacteria</taxon>
        <taxon>Burkholderiales</taxon>
        <taxon>Sphaerotilaceae</taxon>
        <taxon>Leptothrix</taxon>
    </lineage>
</organism>
<evidence type="ECO:0000313" key="3">
    <source>
        <dbReference type="EMBL" id="ACB32660.1"/>
    </source>
</evidence>
<dbReference type="Proteomes" id="UP000001693">
    <property type="component" value="Chromosome"/>
</dbReference>
<keyword evidence="1" id="KW-0175">Coiled coil</keyword>
<reference evidence="3 4" key="1">
    <citation type="submission" date="2008-03" db="EMBL/GenBank/DDBJ databases">
        <title>Complete sequence of Leptothrix cholodnii SP-6.</title>
        <authorList>
            <consortium name="US DOE Joint Genome Institute"/>
            <person name="Copeland A."/>
            <person name="Lucas S."/>
            <person name="Lapidus A."/>
            <person name="Glavina del Rio T."/>
            <person name="Dalin E."/>
            <person name="Tice H."/>
            <person name="Bruce D."/>
            <person name="Goodwin L."/>
            <person name="Pitluck S."/>
            <person name="Chertkov O."/>
            <person name="Brettin T."/>
            <person name="Detter J.C."/>
            <person name="Han C."/>
            <person name="Kuske C.R."/>
            <person name="Schmutz J."/>
            <person name="Larimer F."/>
            <person name="Land M."/>
            <person name="Hauser L."/>
            <person name="Kyrpides N."/>
            <person name="Lykidis A."/>
            <person name="Emerson D."/>
            <person name="Richardson P."/>
        </authorList>
    </citation>
    <scope>NUCLEOTIDE SEQUENCE [LARGE SCALE GENOMIC DNA]</scope>
    <source>
        <strain evidence="4">ATCC 51168 / LMG 8142 / SP-6</strain>
    </source>
</reference>
<feature type="region of interest" description="Disordered" evidence="2">
    <location>
        <begin position="99"/>
        <end position="131"/>
    </location>
</feature>
<protein>
    <submittedName>
        <fullName evidence="3">Uncharacterized protein</fullName>
    </submittedName>
</protein>
<dbReference type="AlphaFoldDB" id="B1XX14"/>
<dbReference type="HOGENOM" id="CLU_1924955_0_0_4"/>
<dbReference type="RefSeq" id="WP_012345422.1">
    <property type="nucleotide sequence ID" value="NC_010524.1"/>
</dbReference>
<evidence type="ECO:0000256" key="1">
    <source>
        <dbReference type="SAM" id="Coils"/>
    </source>
</evidence>
<evidence type="ECO:0000313" key="4">
    <source>
        <dbReference type="Proteomes" id="UP000001693"/>
    </source>
</evidence>
<gene>
    <name evidence="3" type="ordered locus">Lcho_0385</name>
</gene>
<proteinExistence type="predicted"/>
<keyword evidence="4" id="KW-1185">Reference proteome</keyword>
<evidence type="ECO:0000256" key="2">
    <source>
        <dbReference type="SAM" id="MobiDB-lite"/>
    </source>
</evidence>
<dbReference type="EMBL" id="CP001013">
    <property type="protein sequence ID" value="ACB32660.1"/>
    <property type="molecule type" value="Genomic_DNA"/>
</dbReference>
<feature type="coiled-coil region" evidence="1">
    <location>
        <begin position="42"/>
        <end position="80"/>
    </location>
</feature>
<dbReference type="KEGG" id="lch:Lcho_0385"/>
<name>B1XX14_LEPCP</name>